<feature type="region of interest" description="Disordered" evidence="1">
    <location>
        <begin position="510"/>
        <end position="531"/>
    </location>
</feature>
<evidence type="ECO:0000313" key="2">
    <source>
        <dbReference type="EMBL" id="CAE0249441.1"/>
    </source>
</evidence>
<accession>A0A7S3D855</accession>
<name>A0A7S3D855_9EUKA</name>
<dbReference type="AlphaFoldDB" id="A0A7S3D855"/>
<evidence type="ECO:0000256" key="1">
    <source>
        <dbReference type="SAM" id="MobiDB-lite"/>
    </source>
</evidence>
<gene>
    <name evidence="2" type="ORF">PBIL07802_LOCUS11640</name>
</gene>
<dbReference type="EMBL" id="HBIB01017976">
    <property type="protein sequence ID" value="CAE0249441.1"/>
    <property type="molecule type" value="Transcribed_RNA"/>
</dbReference>
<sequence>MALEYQGPMMYKSGLGGWKDVHGCIQLSRHAPNAVFAVIEKNRAKPTPSGSVIGRVKSLYTLGAGFKVERSSSGGKRRNSLFEHLEAKVTAFVSGKKSTFSIRIAIEERAEEWIQHLEAMAEAFQRGEKYENPFPATPQKKGGAPPRLGGEVDGAGIPVAAPVTMEGIPSAEAAVAAYPLDTPAAKAFTAGVDNRFFAFIRPLSGGDMKEGWEKYHCIQQAGCVYAYTEEFLAETPISDTIEPDSAYLIVGTTLDFDEKQGCWKWSNYKHTAYFYPAEGGDVALPSIIEETRVLADEWVAGCLASAFGPSSLGKVGMVQYNRLMFNYAKAAFDAWVERGDEKASVADKKVWEACLADMDDALTYLFSNIKEGELLYLFPKEEGAPPSIHRIRYCERTESEIKAGKTPLYFMHMFPHSNRKNEVVELWRKLRENSFVGPMFALTPQRMDELREKFPMKMNMNTRMLLGTGTGALEKGAKQNIEISVKLGAGVTNMTIETSKREDEIDVKRREEMKAQEEAEEGLPVATPVNE</sequence>
<protein>
    <submittedName>
        <fullName evidence="2">Uncharacterized protein</fullName>
    </submittedName>
</protein>
<reference evidence="2" key="1">
    <citation type="submission" date="2021-01" db="EMBL/GenBank/DDBJ databases">
        <authorList>
            <person name="Corre E."/>
            <person name="Pelletier E."/>
            <person name="Niang G."/>
            <person name="Scheremetjew M."/>
            <person name="Finn R."/>
            <person name="Kale V."/>
            <person name="Holt S."/>
            <person name="Cochrane G."/>
            <person name="Meng A."/>
            <person name="Brown T."/>
            <person name="Cohen L."/>
        </authorList>
    </citation>
    <scope>NUCLEOTIDE SEQUENCE</scope>
    <source>
        <strain evidence="2">NIES-2562</strain>
    </source>
</reference>
<proteinExistence type="predicted"/>
<organism evidence="2">
    <name type="scientific">Palpitomonas bilix</name>
    <dbReference type="NCBI Taxonomy" id="652834"/>
    <lineage>
        <taxon>Eukaryota</taxon>
        <taxon>Eukaryota incertae sedis</taxon>
    </lineage>
</organism>